<evidence type="ECO:0000256" key="4">
    <source>
        <dbReference type="ARBA" id="ARBA00022741"/>
    </source>
</evidence>
<keyword evidence="6 15" id="KW-0378">Hydrolase</keyword>
<evidence type="ECO:0000259" key="13">
    <source>
        <dbReference type="SMART" id="SM00382"/>
    </source>
</evidence>
<sequence>MHENFSSLVSLAGDHLGTLDMAANLLEGLSSTHDILAGAARVAFVGICTALMRLLFLELKRIILEAIFPTAFVEEGDPAFNWIMVYLAQDPSAQSQIKSFRLSASDAREGQRATLARGSRLARLQQSQMRDESRATFATDDVVAQMLPVYERDIKIKLNGATLWVQRSEKHFALTTDNRACDHLRITGLFFQPDSIKQFLVAAHRMFFRKSDSEILVFHTSTAHVASMISAWLEPISRPTRPWSSVILPAETKDMILEDVRDFMSAETKQWYATKGIPHRRGYLLHGRPGAGKTTLATAIASELKLDVYIVNPSAKGMDDEKLNKAFRTCPAGNMLLIEDIDCILPSRTDGEGKGHGAPGAGGGDKGFDSNVTLSGLLNAIDGVSSQEDCVLFASTNHPERLDEALKRSGRFDVHVEFFDATHAQAVALFKHFYPVFSADKLPDGSDLPIAMAAIQGYLLQHKNRPRRAVEQVQAWIQAIWEAKKKEVERMMKEAEEAAKEEAKKEIEAKEAEAARKAEEEVKKEAEKEEAKKPEEEQASAGPGQIAATPAANTDAQPATEIKKDAVSRPTLELPLTPVSP</sequence>
<dbReference type="Pfam" id="PF00004">
    <property type="entry name" value="AAA"/>
    <property type="match status" value="1"/>
</dbReference>
<organism evidence="15 16">
    <name type="scientific">Papiliotrema laurentii</name>
    <name type="common">Cryptococcus laurentii</name>
    <dbReference type="NCBI Taxonomy" id="5418"/>
    <lineage>
        <taxon>Eukaryota</taxon>
        <taxon>Fungi</taxon>
        <taxon>Dikarya</taxon>
        <taxon>Basidiomycota</taxon>
        <taxon>Agaricomycotina</taxon>
        <taxon>Tremellomycetes</taxon>
        <taxon>Tremellales</taxon>
        <taxon>Rhynchogastremaceae</taxon>
        <taxon>Papiliotrema</taxon>
    </lineage>
</organism>
<keyword evidence="16" id="KW-1185">Reference proteome</keyword>
<dbReference type="Gene3D" id="3.40.50.300">
    <property type="entry name" value="P-loop containing nucleotide triphosphate hydrolases"/>
    <property type="match status" value="1"/>
</dbReference>
<dbReference type="InterPro" id="IPR027417">
    <property type="entry name" value="P-loop_NTPase"/>
</dbReference>
<dbReference type="InterPro" id="IPR003959">
    <property type="entry name" value="ATPase_AAA_core"/>
</dbReference>
<dbReference type="Proteomes" id="UP001182556">
    <property type="component" value="Unassembled WGS sequence"/>
</dbReference>
<comment type="caution">
    <text evidence="15">The sequence shown here is derived from an EMBL/GenBank/DDBJ whole genome shotgun (WGS) entry which is preliminary data.</text>
</comment>
<dbReference type="GO" id="GO:0016887">
    <property type="term" value="F:ATP hydrolysis activity"/>
    <property type="evidence" value="ECO:0007669"/>
    <property type="project" value="InterPro"/>
</dbReference>
<evidence type="ECO:0000256" key="2">
    <source>
        <dbReference type="ARBA" id="ARBA00007448"/>
    </source>
</evidence>
<evidence type="ECO:0000313" key="15">
    <source>
        <dbReference type="EMBL" id="KAK1926857.1"/>
    </source>
</evidence>
<accession>A0AAD9L8T4</accession>
<feature type="region of interest" description="Disordered" evidence="12">
    <location>
        <begin position="501"/>
        <end position="581"/>
    </location>
</feature>
<dbReference type="SMART" id="SM01024">
    <property type="entry name" value="BCS1_N"/>
    <property type="match status" value="1"/>
</dbReference>
<evidence type="ECO:0000313" key="16">
    <source>
        <dbReference type="Proteomes" id="UP001182556"/>
    </source>
</evidence>
<keyword evidence="7" id="KW-0067">ATP-binding</keyword>
<evidence type="ECO:0000256" key="7">
    <source>
        <dbReference type="ARBA" id="ARBA00022840"/>
    </source>
</evidence>
<name>A0AAD9L8T4_PAPLA</name>
<keyword evidence="4" id="KW-0547">Nucleotide-binding</keyword>
<dbReference type="InterPro" id="IPR057495">
    <property type="entry name" value="AAA_lid_BCS1"/>
</dbReference>
<keyword evidence="8" id="KW-1133">Transmembrane helix</keyword>
<keyword evidence="10" id="KW-0472">Membrane</keyword>
<dbReference type="GO" id="GO:0005524">
    <property type="term" value="F:ATP binding"/>
    <property type="evidence" value="ECO:0007669"/>
    <property type="project" value="UniProtKB-KW"/>
</dbReference>
<dbReference type="GO" id="GO:0005743">
    <property type="term" value="C:mitochondrial inner membrane"/>
    <property type="evidence" value="ECO:0007669"/>
    <property type="project" value="UniProtKB-SubCell"/>
</dbReference>
<evidence type="ECO:0000256" key="5">
    <source>
        <dbReference type="ARBA" id="ARBA00022792"/>
    </source>
</evidence>
<keyword evidence="9" id="KW-0496">Mitochondrion</keyword>
<evidence type="ECO:0000256" key="8">
    <source>
        <dbReference type="ARBA" id="ARBA00022989"/>
    </source>
</evidence>
<proteinExistence type="inferred from homology"/>
<evidence type="ECO:0000256" key="10">
    <source>
        <dbReference type="ARBA" id="ARBA00023136"/>
    </source>
</evidence>
<dbReference type="InterPro" id="IPR050747">
    <property type="entry name" value="Mitochondrial_chaperone_BCS1"/>
</dbReference>
<evidence type="ECO:0000256" key="1">
    <source>
        <dbReference type="ARBA" id="ARBA00004434"/>
    </source>
</evidence>
<evidence type="ECO:0000256" key="11">
    <source>
        <dbReference type="ARBA" id="ARBA00048778"/>
    </source>
</evidence>
<dbReference type="PANTHER" id="PTHR23070">
    <property type="entry name" value="BCS1 AAA-TYPE ATPASE"/>
    <property type="match status" value="1"/>
</dbReference>
<dbReference type="SUPFAM" id="SSF52540">
    <property type="entry name" value="P-loop containing nucleoside triphosphate hydrolases"/>
    <property type="match status" value="1"/>
</dbReference>
<evidence type="ECO:0000256" key="3">
    <source>
        <dbReference type="ARBA" id="ARBA00022692"/>
    </source>
</evidence>
<dbReference type="InterPro" id="IPR003593">
    <property type="entry name" value="AAA+_ATPase"/>
</dbReference>
<dbReference type="SMART" id="SM00382">
    <property type="entry name" value="AAA"/>
    <property type="match status" value="1"/>
</dbReference>
<keyword evidence="3" id="KW-0812">Transmembrane</keyword>
<dbReference type="Pfam" id="PF08740">
    <property type="entry name" value="BCS1_N"/>
    <property type="match status" value="1"/>
</dbReference>
<comment type="subcellular location">
    <subcellularLocation>
        <location evidence="1">Mitochondrion inner membrane</location>
        <topology evidence="1">Single-pass membrane protein</topology>
    </subcellularLocation>
</comment>
<reference evidence="15" key="1">
    <citation type="submission" date="2023-02" db="EMBL/GenBank/DDBJ databases">
        <title>Identification and recombinant expression of a fungal hydrolase from Papiliotrema laurentii that hydrolyzes apple cutin and clears colloidal polyester polyurethane.</title>
        <authorList>
            <consortium name="DOE Joint Genome Institute"/>
            <person name="Roman V.A."/>
            <person name="Bojanowski C."/>
            <person name="Crable B.R."/>
            <person name="Wagner D.N."/>
            <person name="Hung C.S."/>
            <person name="Nadeau L.J."/>
            <person name="Schratz L."/>
            <person name="Haridas S."/>
            <person name="Pangilinan J."/>
            <person name="Lipzen A."/>
            <person name="Na H."/>
            <person name="Yan M."/>
            <person name="Ng V."/>
            <person name="Grigoriev I.V."/>
            <person name="Spatafora J.W."/>
            <person name="Barlow D."/>
            <person name="Biffinger J."/>
            <person name="Kelley-Loughnane N."/>
            <person name="Varaljay V.A."/>
            <person name="Crookes-Goodson W.J."/>
        </authorList>
    </citation>
    <scope>NUCLEOTIDE SEQUENCE</scope>
    <source>
        <strain evidence="15">5307AH</strain>
    </source>
</reference>
<comment type="catalytic activity">
    <reaction evidence="11">
        <text>ATP + H2O = ADP + phosphate + H(+)</text>
        <dbReference type="Rhea" id="RHEA:13065"/>
        <dbReference type="ChEBI" id="CHEBI:15377"/>
        <dbReference type="ChEBI" id="CHEBI:15378"/>
        <dbReference type="ChEBI" id="CHEBI:30616"/>
        <dbReference type="ChEBI" id="CHEBI:43474"/>
        <dbReference type="ChEBI" id="CHEBI:456216"/>
    </reaction>
    <physiologicalReaction direction="left-to-right" evidence="11">
        <dbReference type="Rhea" id="RHEA:13066"/>
    </physiologicalReaction>
</comment>
<evidence type="ECO:0000256" key="9">
    <source>
        <dbReference type="ARBA" id="ARBA00023128"/>
    </source>
</evidence>
<evidence type="ECO:0000256" key="6">
    <source>
        <dbReference type="ARBA" id="ARBA00022801"/>
    </source>
</evidence>
<dbReference type="EMBL" id="JAODAN010000001">
    <property type="protein sequence ID" value="KAK1926857.1"/>
    <property type="molecule type" value="Genomic_DNA"/>
</dbReference>
<gene>
    <name evidence="15" type="ORF">DB88DRAFT_458898</name>
</gene>
<feature type="domain" description="AAA+ ATPase" evidence="13">
    <location>
        <begin position="279"/>
        <end position="422"/>
    </location>
</feature>
<protein>
    <submittedName>
        <fullName evidence="15">P-loop containing nucleoside triphosphate hydrolase protein</fullName>
    </submittedName>
</protein>
<comment type="similarity">
    <text evidence="2">Belongs to the AAA ATPase family. BCS1 subfamily.</text>
</comment>
<keyword evidence="5" id="KW-0999">Mitochondrion inner membrane</keyword>
<evidence type="ECO:0000256" key="12">
    <source>
        <dbReference type="SAM" id="MobiDB-lite"/>
    </source>
</evidence>
<dbReference type="AlphaFoldDB" id="A0AAD9L8T4"/>
<feature type="domain" description="BCS1 N-terminal" evidence="14">
    <location>
        <begin position="43"/>
        <end position="246"/>
    </location>
</feature>
<dbReference type="InterPro" id="IPR014851">
    <property type="entry name" value="BCS1_N"/>
</dbReference>
<dbReference type="Pfam" id="PF25426">
    <property type="entry name" value="AAA_lid_BCS1"/>
    <property type="match status" value="1"/>
</dbReference>
<feature type="compositionally biased region" description="Basic and acidic residues" evidence="12">
    <location>
        <begin position="501"/>
        <end position="536"/>
    </location>
</feature>
<evidence type="ECO:0000259" key="14">
    <source>
        <dbReference type="SMART" id="SM01024"/>
    </source>
</evidence>